<keyword evidence="6" id="KW-1185">Reference proteome</keyword>
<sequence length="165" mass="17929">MNGRRATSGGAAGPGRRTPLIITEILSYRLHSVANAISRSAALRYKREFDVSLGEWRTIALLGAEAPLTLNRLARRAALDKAQMSRMVAKLVERGLVQRESGVARTTQLSLTRRGASAYQGLIEAANERNDAFLACLTPQEQEVLDSALTKLAVIARALEGAEER</sequence>
<dbReference type="Proteomes" id="UP000621510">
    <property type="component" value="Unassembled WGS sequence"/>
</dbReference>
<evidence type="ECO:0000313" key="5">
    <source>
        <dbReference type="EMBL" id="MBL1110821.1"/>
    </source>
</evidence>
<organism evidence="5 6">
    <name type="scientific">Streptomyces endocoffeicus</name>
    <dbReference type="NCBI Taxonomy" id="2898945"/>
    <lineage>
        <taxon>Bacteria</taxon>
        <taxon>Bacillati</taxon>
        <taxon>Actinomycetota</taxon>
        <taxon>Actinomycetes</taxon>
        <taxon>Kitasatosporales</taxon>
        <taxon>Streptomycetaceae</taxon>
        <taxon>Streptomyces</taxon>
    </lineage>
</organism>
<dbReference type="Pfam" id="PF12802">
    <property type="entry name" value="MarR_2"/>
    <property type="match status" value="1"/>
</dbReference>
<dbReference type="InterPro" id="IPR036390">
    <property type="entry name" value="WH_DNA-bd_sf"/>
</dbReference>
<dbReference type="EMBL" id="JAERRG010000001">
    <property type="protein sequence ID" value="MBL1110821.1"/>
    <property type="molecule type" value="Genomic_DNA"/>
</dbReference>
<feature type="domain" description="HTH marR-type" evidence="4">
    <location>
        <begin position="23"/>
        <end position="154"/>
    </location>
</feature>
<protein>
    <submittedName>
        <fullName evidence="5">MarR family transcriptional regulator</fullName>
    </submittedName>
</protein>
<evidence type="ECO:0000256" key="3">
    <source>
        <dbReference type="ARBA" id="ARBA00023163"/>
    </source>
</evidence>
<evidence type="ECO:0000259" key="4">
    <source>
        <dbReference type="PROSITE" id="PS50995"/>
    </source>
</evidence>
<keyword evidence="1" id="KW-0805">Transcription regulation</keyword>
<name>A0ABS1PEL7_9ACTN</name>
<gene>
    <name evidence="5" type="ORF">JK364_00085</name>
</gene>
<evidence type="ECO:0000256" key="1">
    <source>
        <dbReference type="ARBA" id="ARBA00023015"/>
    </source>
</evidence>
<evidence type="ECO:0000313" key="6">
    <source>
        <dbReference type="Proteomes" id="UP000621510"/>
    </source>
</evidence>
<dbReference type="SUPFAM" id="SSF46785">
    <property type="entry name" value="Winged helix' DNA-binding domain"/>
    <property type="match status" value="1"/>
</dbReference>
<reference evidence="5 6" key="1">
    <citation type="submission" date="2021-01" db="EMBL/GenBank/DDBJ databases">
        <title>WGS of actinomycetes isolated from Thailand.</title>
        <authorList>
            <person name="Thawai C."/>
        </authorList>
    </citation>
    <scope>NUCLEOTIDE SEQUENCE [LARGE SCALE GENOMIC DNA]</scope>
    <source>
        <strain evidence="5 6">CA3R110</strain>
    </source>
</reference>
<dbReference type="InterPro" id="IPR000835">
    <property type="entry name" value="HTH_MarR-typ"/>
</dbReference>
<dbReference type="SMART" id="SM00347">
    <property type="entry name" value="HTH_MARR"/>
    <property type="match status" value="1"/>
</dbReference>
<keyword evidence="3" id="KW-0804">Transcription</keyword>
<accession>A0ABS1PEL7</accession>
<dbReference type="Gene3D" id="1.10.10.10">
    <property type="entry name" value="Winged helix-like DNA-binding domain superfamily/Winged helix DNA-binding domain"/>
    <property type="match status" value="1"/>
</dbReference>
<keyword evidence="2" id="KW-0238">DNA-binding</keyword>
<evidence type="ECO:0000256" key="2">
    <source>
        <dbReference type="ARBA" id="ARBA00023125"/>
    </source>
</evidence>
<dbReference type="InterPro" id="IPR052067">
    <property type="entry name" value="Metal_resp_HTH_trans_reg"/>
</dbReference>
<comment type="caution">
    <text evidence="5">The sequence shown here is derived from an EMBL/GenBank/DDBJ whole genome shotgun (WGS) entry which is preliminary data.</text>
</comment>
<dbReference type="PANTHER" id="PTHR35790:SF4">
    <property type="entry name" value="HTH-TYPE TRANSCRIPTIONAL REGULATOR PCHR"/>
    <property type="match status" value="1"/>
</dbReference>
<dbReference type="InterPro" id="IPR036388">
    <property type="entry name" value="WH-like_DNA-bd_sf"/>
</dbReference>
<dbReference type="PROSITE" id="PS50995">
    <property type="entry name" value="HTH_MARR_2"/>
    <property type="match status" value="1"/>
</dbReference>
<proteinExistence type="predicted"/>
<dbReference type="PANTHER" id="PTHR35790">
    <property type="entry name" value="HTH-TYPE TRANSCRIPTIONAL REGULATOR PCHR"/>
    <property type="match status" value="1"/>
</dbReference>